<gene>
    <name evidence="5" type="ORF">NCTC9185_03700</name>
</gene>
<dbReference type="Gene3D" id="3.90.1150.10">
    <property type="entry name" value="Aspartate Aminotransferase, domain 1"/>
    <property type="match status" value="1"/>
</dbReference>
<dbReference type="InterPro" id="IPR015422">
    <property type="entry name" value="PyrdxlP-dep_Trfase_small"/>
</dbReference>
<evidence type="ECO:0000313" key="6">
    <source>
        <dbReference type="Proteomes" id="UP000339249"/>
    </source>
</evidence>
<dbReference type="Pfam" id="PF00202">
    <property type="entry name" value="Aminotran_3"/>
    <property type="match status" value="1"/>
</dbReference>
<dbReference type="GO" id="GO:0009102">
    <property type="term" value="P:biotin biosynthetic process"/>
    <property type="evidence" value="ECO:0007669"/>
    <property type="project" value="TreeGrafter"/>
</dbReference>
<evidence type="ECO:0000256" key="1">
    <source>
        <dbReference type="ARBA" id="ARBA00022576"/>
    </source>
</evidence>
<dbReference type="GO" id="GO:0016223">
    <property type="term" value="F:beta-alanine:pyruvate transaminase activity"/>
    <property type="evidence" value="ECO:0007669"/>
    <property type="project" value="UniProtKB-EC"/>
</dbReference>
<evidence type="ECO:0000256" key="4">
    <source>
        <dbReference type="SAM" id="MobiDB-lite"/>
    </source>
</evidence>
<evidence type="ECO:0000256" key="2">
    <source>
        <dbReference type="ARBA" id="ARBA00022679"/>
    </source>
</evidence>
<keyword evidence="1 5" id="KW-0032">Aminotransferase</keyword>
<protein>
    <submittedName>
        <fullName evidence="5">Omega-amino acid--pyruvate aminotransferase</fullName>
        <ecNumber evidence="5">2.6.1.18</ecNumber>
    </submittedName>
</protein>
<organism evidence="5 6">
    <name type="scientific">Raoultella terrigena</name>
    <name type="common">Klebsiella terrigena</name>
    <dbReference type="NCBI Taxonomy" id="577"/>
    <lineage>
        <taxon>Bacteria</taxon>
        <taxon>Pseudomonadati</taxon>
        <taxon>Pseudomonadota</taxon>
        <taxon>Gammaproteobacteria</taxon>
        <taxon>Enterobacterales</taxon>
        <taxon>Enterobacteriaceae</taxon>
        <taxon>Klebsiella/Raoultella group</taxon>
        <taxon>Raoultella</taxon>
    </lineage>
</organism>
<proteinExistence type="predicted"/>
<dbReference type="InterPro" id="IPR005814">
    <property type="entry name" value="Aminotrans_3"/>
</dbReference>
<dbReference type="AlphaFoldDB" id="A0A4U9D1Z4"/>
<dbReference type="PANTHER" id="PTHR42684:SF3">
    <property type="entry name" value="ADENOSYLMETHIONINE-8-AMINO-7-OXONONANOATE AMINOTRANSFERASE"/>
    <property type="match status" value="1"/>
</dbReference>
<keyword evidence="3" id="KW-0663">Pyridoxal phosphate</keyword>
<reference evidence="5 6" key="1">
    <citation type="submission" date="2019-04" db="EMBL/GenBank/DDBJ databases">
        <authorList>
            <consortium name="Pathogen Informatics"/>
        </authorList>
    </citation>
    <scope>NUCLEOTIDE SEQUENCE [LARGE SCALE GENOMIC DNA]</scope>
    <source>
        <strain evidence="5 6">NCTC9185</strain>
    </source>
</reference>
<dbReference type="GO" id="GO:0030170">
    <property type="term" value="F:pyridoxal phosphate binding"/>
    <property type="evidence" value="ECO:0007669"/>
    <property type="project" value="InterPro"/>
</dbReference>
<keyword evidence="5" id="KW-0670">Pyruvate</keyword>
<sequence>MTTPNNPQRSTPDYQSADAAHHIHAFLDQKALNAEGPRVMVRGEGLYLWDNDGNKYLDGMSGLWCTQLGYSRQDLADAAAAQFAKLPYYNMFFHTTHPTVIELSELLFSLLPPHYSHAIYTNSGSESKRSADPHRSPLLADPRQAAEEGDDWPLERLSRLNPRRHRAGRDEGDAHHGRHDPDVAHIDEPYWYMHGGSLTPHEFGLRCAGQLEEKILELGAENVAGFIAEPFQGAGGMIFPAGKLLA</sequence>
<feature type="region of interest" description="Disordered" evidence="4">
    <location>
        <begin position="122"/>
        <end position="180"/>
    </location>
</feature>
<dbReference type="EC" id="2.6.1.18" evidence="5"/>
<keyword evidence="2 5" id="KW-0808">Transferase</keyword>
<dbReference type="EMBL" id="CABDVU010000001">
    <property type="protein sequence ID" value="VTN11741.1"/>
    <property type="molecule type" value="Genomic_DNA"/>
</dbReference>
<dbReference type="PANTHER" id="PTHR42684">
    <property type="entry name" value="ADENOSYLMETHIONINE-8-AMINO-7-OXONONANOATE AMINOTRANSFERASE"/>
    <property type="match status" value="1"/>
</dbReference>
<dbReference type="SUPFAM" id="SSF53383">
    <property type="entry name" value="PLP-dependent transferases"/>
    <property type="match status" value="1"/>
</dbReference>
<accession>A0A4U9D1Z4</accession>
<dbReference type="GO" id="GO:0009448">
    <property type="term" value="P:gamma-aminobutyric acid metabolic process"/>
    <property type="evidence" value="ECO:0007669"/>
    <property type="project" value="TreeGrafter"/>
</dbReference>
<dbReference type="Proteomes" id="UP000339249">
    <property type="component" value="Unassembled WGS sequence"/>
</dbReference>
<dbReference type="Gene3D" id="3.40.640.10">
    <property type="entry name" value="Type I PLP-dependent aspartate aminotransferase-like (Major domain)"/>
    <property type="match status" value="2"/>
</dbReference>
<name>A0A4U9D1Z4_RAOTE</name>
<dbReference type="InterPro" id="IPR015424">
    <property type="entry name" value="PyrdxlP-dep_Trfase"/>
</dbReference>
<feature type="compositionally biased region" description="Basic and acidic residues" evidence="4">
    <location>
        <begin position="126"/>
        <end position="135"/>
    </location>
</feature>
<dbReference type="GO" id="GO:0004015">
    <property type="term" value="F:adenosylmethionine-8-amino-7-oxononanoate transaminase activity"/>
    <property type="evidence" value="ECO:0007669"/>
    <property type="project" value="TreeGrafter"/>
</dbReference>
<feature type="compositionally biased region" description="Basic and acidic residues" evidence="4">
    <location>
        <begin position="168"/>
        <end position="180"/>
    </location>
</feature>
<evidence type="ECO:0000313" key="5">
    <source>
        <dbReference type="EMBL" id="VTN11741.1"/>
    </source>
</evidence>
<dbReference type="InterPro" id="IPR015421">
    <property type="entry name" value="PyrdxlP-dep_Trfase_major"/>
</dbReference>
<evidence type="ECO:0000256" key="3">
    <source>
        <dbReference type="ARBA" id="ARBA00022898"/>
    </source>
</evidence>